<sequence>MKKRILSILLTICMLLCLVPTAVSAANGPMDTIPKYDVSIDVYNRTSDITIKDKRSYYIYSSVPDKLRDTWVWDKKIFIKGDKAAPHVFIDGVNIKMSPDSKGPAIELNKKASAYLYFIGRDSSLEGAGDRAAIQKNRSEGQLYVLARTGTTVTCKGGYRAAGIGGSYATRNIGTPSFNMDMYGHGVNMHFGSQSNPDYWGGTINATGGVNGAGIGAGCYGYSGNAIHGGAGERLYFYSGTVNARGGRLAAGIGGGFRGRGSISISMAAISTRKAGQPARASAAAAGRRNRTSTESTRRAISLSPADG</sequence>
<organism evidence="3 4">
    <name type="scientific">[Clostridium] leptum</name>
    <dbReference type="NCBI Taxonomy" id="1535"/>
    <lineage>
        <taxon>Bacteria</taxon>
        <taxon>Bacillati</taxon>
        <taxon>Bacillota</taxon>
        <taxon>Clostridia</taxon>
        <taxon>Eubacteriales</taxon>
        <taxon>Oscillospiraceae</taxon>
        <taxon>Oscillospiraceae incertae sedis</taxon>
    </lineage>
</organism>
<evidence type="ECO:0008006" key="5">
    <source>
        <dbReference type="Google" id="ProtNLM"/>
    </source>
</evidence>
<keyword evidence="2" id="KW-0732">Signal</keyword>
<feature type="region of interest" description="Disordered" evidence="1">
    <location>
        <begin position="276"/>
        <end position="308"/>
    </location>
</feature>
<dbReference type="AlphaFoldDB" id="A0A412AWY6"/>
<dbReference type="Proteomes" id="UP000284751">
    <property type="component" value="Unassembled WGS sequence"/>
</dbReference>
<evidence type="ECO:0000256" key="1">
    <source>
        <dbReference type="SAM" id="MobiDB-lite"/>
    </source>
</evidence>
<protein>
    <recommendedName>
        <fullName evidence="5">Carbohydrate-binding domain-containing protein</fullName>
    </recommendedName>
</protein>
<dbReference type="EMBL" id="QRTC01000030">
    <property type="protein sequence ID" value="RGQ40212.1"/>
    <property type="molecule type" value="Genomic_DNA"/>
</dbReference>
<accession>A0A412AWY6</accession>
<feature type="signal peptide" evidence="2">
    <location>
        <begin position="1"/>
        <end position="25"/>
    </location>
</feature>
<evidence type="ECO:0000313" key="4">
    <source>
        <dbReference type="Proteomes" id="UP000284751"/>
    </source>
</evidence>
<feature type="chain" id="PRO_5019488613" description="Carbohydrate-binding domain-containing protein" evidence="2">
    <location>
        <begin position="26"/>
        <end position="308"/>
    </location>
</feature>
<proteinExistence type="predicted"/>
<evidence type="ECO:0000313" key="3">
    <source>
        <dbReference type="EMBL" id="RGQ40212.1"/>
    </source>
</evidence>
<comment type="caution">
    <text evidence="3">The sequence shown here is derived from an EMBL/GenBank/DDBJ whole genome shotgun (WGS) entry which is preliminary data.</text>
</comment>
<name>A0A412AWY6_9FIRM</name>
<reference evidence="3 4" key="1">
    <citation type="submission" date="2018-08" db="EMBL/GenBank/DDBJ databases">
        <title>A genome reference for cultivated species of the human gut microbiota.</title>
        <authorList>
            <person name="Zou Y."/>
            <person name="Xue W."/>
            <person name="Luo G."/>
        </authorList>
    </citation>
    <scope>NUCLEOTIDE SEQUENCE [LARGE SCALE GENOMIC DNA]</scope>
    <source>
        <strain evidence="3 4">AF28-26</strain>
    </source>
</reference>
<gene>
    <name evidence="3" type="ORF">DWY99_08445</name>
</gene>
<feature type="compositionally biased region" description="Low complexity" evidence="1">
    <location>
        <begin position="276"/>
        <end position="287"/>
    </location>
</feature>
<evidence type="ECO:0000256" key="2">
    <source>
        <dbReference type="SAM" id="SignalP"/>
    </source>
</evidence>